<comment type="similarity">
    <text evidence="1 2">Belongs to the short-chain dehydrogenases/reductases (SDR) family.</text>
</comment>
<name>A0A6L5Z4L7_9RHOB</name>
<dbReference type="PANTHER" id="PTHR42879">
    <property type="entry name" value="3-OXOACYL-(ACYL-CARRIER-PROTEIN) REDUCTASE"/>
    <property type="match status" value="1"/>
</dbReference>
<dbReference type="Proteomes" id="UP000474957">
    <property type="component" value="Unassembled WGS sequence"/>
</dbReference>
<evidence type="ECO:0000313" key="4">
    <source>
        <dbReference type="Proteomes" id="UP000474957"/>
    </source>
</evidence>
<evidence type="ECO:0000313" key="3">
    <source>
        <dbReference type="EMBL" id="MSU91035.1"/>
    </source>
</evidence>
<proteinExistence type="inferred from homology"/>
<dbReference type="InterPro" id="IPR050259">
    <property type="entry name" value="SDR"/>
</dbReference>
<dbReference type="InterPro" id="IPR002347">
    <property type="entry name" value="SDR_fam"/>
</dbReference>
<protein>
    <submittedName>
        <fullName evidence="3">SDR family NAD(P)-dependent oxidoreductase</fullName>
    </submittedName>
</protein>
<feature type="non-terminal residue" evidence="3">
    <location>
        <position position="210"/>
    </location>
</feature>
<dbReference type="PRINTS" id="PR00081">
    <property type="entry name" value="GDHRDH"/>
</dbReference>
<dbReference type="Gene3D" id="3.40.50.720">
    <property type="entry name" value="NAD(P)-binding Rossmann-like Domain"/>
    <property type="match status" value="1"/>
</dbReference>
<dbReference type="SUPFAM" id="SSF51735">
    <property type="entry name" value="NAD(P)-binding Rossmann-fold domains"/>
    <property type="match status" value="1"/>
</dbReference>
<accession>A0A6L5Z4L7</accession>
<evidence type="ECO:0000256" key="1">
    <source>
        <dbReference type="ARBA" id="ARBA00006484"/>
    </source>
</evidence>
<dbReference type="Pfam" id="PF00106">
    <property type="entry name" value="adh_short"/>
    <property type="match status" value="1"/>
</dbReference>
<sequence length="210" mass="21803">MNLNGKSCIVTGAARGIGAQIAKRFVASGARVAIADLHLSDADATAKDLTDIGPGAAMGVEMNVTDEAAVNAGVIKVVDAWGSIDVLVSNAGIQIVHELQDFPFEDWKKLLSIHLDGAFLTSKACLPHMYKKGSGSVIFMGSVHSKEASPLKSAYVTAKHGLLGLARVISKEGARHGVRDAVMGESLPDPALCCGVGHEPAIVLSRPTVP</sequence>
<dbReference type="CDD" id="cd05233">
    <property type="entry name" value="SDR_c"/>
    <property type="match status" value="1"/>
</dbReference>
<dbReference type="InterPro" id="IPR036291">
    <property type="entry name" value="NAD(P)-bd_dom_sf"/>
</dbReference>
<dbReference type="PROSITE" id="PS00061">
    <property type="entry name" value="ADH_SHORT"/>
    <property type="match status" value="1"/>
</dbReference>
<dbReference type="EMBL" id="WIND01000014">
    <property type="protein sequence ID" value="MSU91035.1"/>
    <property type="molecule type" value="Genomic_DNA"/>
</dbReference>
<dbReference type="PRINTS" id="PR00080">
    <property type="entry name" value="SDRFAMILY"/>
</dbReference>
<comment type="caution">
    <text evidence="3">The sequence shown here is derived from an EMBL/GenBank/DDBJ whole genome shotgun (WGS) entry which is preliminary data.</text>
</comment>
<dbReference type="RefSeq" id="WP_154447782.1">
    <property type="nucleotide sequence ID" value="NZ_WIND01000014.1"/>
</dbReference>
<dbReference type="InterPro" id="IPR020904">
    <property type="entry name" value="Sc_DH/Rdtase_CS"/>
</dbReference>
<dbReference type="PANTHER" id="PTHR42879:SF2">
    <property type="entry name" value="3-OXOACYL-[ACYL-CARRIER-PROTEIN] REDUCTASE FABG"/>
    <property type="match status" value="1"/>
</dbReference>
<dbReference type="AlphaFoldDB" id="A0A6L5Z4L7"/>
<keyword evidence="4" id="KW-1185">Reference proteome</keyword>
<reference evidence="3 4" key="1">
    <citation type="submission" date="2019-10" db="EMBL/GenBank/DDBJ databases">
        <title>Cognatihalovulum marinum gen. nov. sp. nov., a new member of the family Rhodobacteraceae isolated from deep seawater of the Northwest Indian Ocean.</title>
        <authorList>
            <person name="Ruan C."/>
            <person name="Wang J."/>
            <person name="Zheng X."/>
            <person name="Song L."/>
            <person name="Zhu Y."/>
            <person name="Huang Y."/>
            <person name="Lu Z."/>
            <person name="Du W."/>
            <person name="Huang L."/>
            <person name="Dai X."/>
        </authorList>
    </citation>
    <scope>NUCLEOTIDE SEQUENCE [LARGE SCALE GENOMIC DNA]</scope>
    <source>
        <strain evidence="3 4">2CG4</strain>
    </source>
</reference>
<evidence type="ECO:0000256" key="2">
    <source>
        <dbReference type="RuleBase" id="RU000363"/>
    </source>
</evidence>
<gene>
    <name evidence="3" type="ORF">GE300_15710</name>
</gene>
<dbReference type="GO" id="GO:0032787">
    <property type="term" value="P:monocarboxylic acid metabolic process"/>
    <property type="evidence" value="ECO:0007669"/>
    <property type="project" value="UniProtKB-ARBA"/>
</dbReference>
<organism evidence="3 4">
    <name type="scientific">Halovulum marinum</name>
    <dbReference type="NCBI Taxonomy" id="2662447"/>
    <lineage>
        <taxon>Bacteria</taxon>
        <taxon>Pseudomonadati</taxon>
        <taxon>Pseudomonadota</taxon>
        <taxon>Alphaproteobacteria</taxon>
        <taxon>Rhodobacterales</taxon>
        <taxon>Paracoccaceae</taxon>
        <taxon>Halovulum</taxon>
    </lineage>
</organism>